<name>A0A4P2VHK9_9ARCH</name>
<reference evidence="2 3" key="1">
    <citation type="journal article" date="2019" name="ISME J.">
        <title>Isolation and characterization of a thermophilic sulfur- and iron-reducing thaumarchaeote from a terrestrial acidic hot spring.</title>
        <authorList>
            <person name="Kato S."/>
            <person name="Itoh T."/>
            <person name="Yuki M."/>
            <person name="Nagamori M."/>
            <person name="Ohnishi M."/>
            <person name="Uematsu K."/>
            <person name="Suzuki K."/>
            <person name="Takashina T."/>
            <person name="Ohkuma M."/>
        </authorList>
    </citation>
    <scope>NUCLEOTIDE SEQUENCE [LARGE SCALE GENOMIC DNA]</scope>
    <source>
        <strain evidence="2 3">NAS-02</strain>
    </source>
</reference>
<keyword evidence="1" id="KW-1133">Transmembrane helix</keyword>
<gene>
    <name evidence="2" type="ORF">NAS2_1513</name>
</gene>
<feature type="transmembrane region" description="Helical" evidence="1">
    <location>
        <begin position="109"/>
        <end position="132"/>
    </location>
</feature>
<evidence type="ECO:0000313" key="3">
    <source>
        <dbReference type="Proteomes" id="UP000509448"/>
    </source>
</evidence>
<dbReference type="AlphaFoldDB" id="A0A4P2VHK9"/>
<keyword evidence="1" id="KW-0472">Membrane</keyword>
<evidence type="ECO:0000313" key="2">
    <source>
        <dbReference type="EMBL" id="BBE42893.1"/>
    </source>
</evidence>
<dbReference type="GeneID" id="55585323"/>
<evidence type="ECO:0000256" key="1">
    <source>
        <dbReference type="SAM" id="Phobius"/>
    </source>
</evidence>
<feature type="transmembrane region" description="Helical" evidence="1">
    <location>
        <begin position="6"/>
        <end position="27"/>
    </location>
</feature>
<dbReference type="KEGG" id="ccai:NAS2_1513"/>
<keyword evidence="3" id="KW-1185">Reference proteome</keyword>
<feature type="transmembrane region" description="Helical" evidence="1">
    <location>
        <begin position="144"/>
        <end position="163"/>
    </location>
</feature>
<sequence length="226" mass="24284">MPYYLPTIAALDVVSAVVALAVAYVAYRYNRLLSGSVPAFLGLSFSLLGLGLLLQGVLAALLFVHPGLEYARLFMVSSYLYLLLQIAAYLVLAVGYTGITYSSSVGAELASLAPALAWIGVRGGTPLALVPITIRRAFLMDPTFFDAVQLISIILLALIVFDAVQLRSHASFSGLVLGAFSLMLMGHVAMLAYPMGFLNYYLVGSVLRFLGFALLLIFLLRGRHVA</sequence>
<dbReference type="EMBL" id="AP018732">
    <property type="protein sequence ID" value="BBE42893.1"/>
    <property type="molecule type" value="Genomic_DNA"/>
</dbReference>
<feature type="transmembrane region" description="Helical" evidence="1">
    <location>
        <begin position="39"/>
        <end position="64"/>
    </location>
</feature>
<dbReference type="Proteomes" id="UP000509448">
    <property type="component" value="Chromosome"/>
</dbReference>
<accession>A0A4P2VHK9</accession>
<keyword evidence="1" id="KW-0812">Transmembrane</keyword>
<protein>
    <submittedName>
        <fullName evidence="2">Uncharacterized protein</fullName>
    </submittedName>
</protein>
<organism evidence="2 3">
    <name type="scientific">Conexivisphaera calida</name>
    <dbReference type="NCBI Taxonomy" id="1874277"/>
    <lineage>
        <taxon>Archaea</taxon>
        <taxon>Nitrososphaerota</taxon>
        <taxon>Conexivisphaeria</taxon>
        <taxon>Conexivisphaerales</taxon>
        <taxon>Conexivisphaeraceae</taxon>
        <taxon>Conexivisphaera</taxon>
    </lineage>
</organism>
<feature type="transmembrane region" description="Helical" evidence="1">
    <location>
        <begin position="76"/>
        <end position="97"/>
    </location>
</feature>
<feature type="transmembrane region" description="Helical" evidence="1">
    <location>
        <begin position="175"/>
        <end position="194"/>
    </location>
</feature>
<proteinExistence type="predicted"/>
<dbReference type="RefSeq" id="WP_174449071.1">
    <property type="nucleotide sequence ID" value="NZ_AP018732.1"/>
</dbReference>
<feature type="transmembrane region" description="Helical" evidence="1">
    <location>
        <begin position="200"/>
        <end position="220"/>
    </location>
</feature>